<keyword evidence="3 8" id="KW-0813">Transport</keyword>
<dbReference type="InterPro" id="IPR000515">
    <property type="entry name" value="MetI-like"/>
</dbReference>
<feature type="transmembrane region" description="Helical" evidence="8">
    <location>
        <begin position="241"/>
        <end position="263"/>
    </location>
</feature>
<evidence type="ECO:0000256" key="2">
    <source>
        <dbReference type="ARBA" id="ARBA00007069"/>
    </source>
</evidence>
<feature type="transmembrane region" description="Helical" evidence="8">
    <location>
        <begin position="12"/>
        <end position="34"/>
    </location>
</feature>
<dbReference type="Gene3D" id="1.10.3720.10">
    <property type="entry name" value="MetI-like"/>
    <property type="match status" value="1"/>
</dbReference>
<keyword evidence="6 8" id="KW-1133">Transmembrane helix</keyword>
<evidence type="ECO:0000313" key="11">
    <source>
        <dbReference type="Proteomes" id="UP000537592"/>
    </source>
</evidence>
<keyword evidence="7 8" id="KW-0472">Membrane</keyword>
<dbReference type="SUPFAM" id="SSF161098">
    <property type="entry name" value="MetI-like"/>
    <property type="match status" value="1"/>
</dbReference>
<evidence type="ECO:0000313" key="10">
    <source>
        <dbReference type="EMBL" id="MBB3810269.1"/>
    </source>
</evidence>
<proteinExistence type="inferred from homology"/>
<evidence type="ECO:0000256" key="5">
    <source>
        <dbReference type="ARBA" id="ARBA00022692"/>
    </source>
</evidence>
<dbReference type="GO" id="GO:0055085">
    <property type="term" value="P:transmembrane transport"/>
    <property type="evidence" value="ECO:0007669"/>
    <property type="project" value="InterPro"/>
</dbReference>
<feature type="transmembrane region" description="Helical" evidence="8">
    <location>
        <begin position="72"/>
        <end position="91"/>
    </location>
</feature>
<protein>
    <submittedName>
        <fullName evidence="10">Spermidine/putrescine transport system permease protein</fullName>
    </submittedName>
</protein>
<feature type="domain" description="ABC transmembrane type-1" evidence="9">
    <location>
        <begin position="66"/>
        <end position="260"/>
    </location>
</feature>
<dbReference type="GO" id="GO:0005886">
    <property type="term" value="C:plasma membrane"/>
    <property type="evidence" value="ECO:0007669"/>
    <property type="project" value="UniProtKB-SubCell"/>
</dbReference>
<dbReference type="Pfam" id="PF00528">
    <property type="entry name" value="BPD_transp_1"/>
    <property type="match status" value="1"/>
</dbReference>
<evidence type="ECO:0000256" key="1">
    <source>
        <dbReference type="ARBA" id="ARBA00004651"/>
    </source>
</evidence>
<dbReference type="CDD" id="cd06261">
    <property type="entry name" value="TM_PBP2"/>
    <property type="match status" value="1"/>
</dbReference>
<feature type="transmembrane region" description="Helical" evidence="8">
    <location>
        <begin position="186"/>
        <end position="207"/>
    </location>
</feature>
<keyword evidence="5 8" id="KW-0812">Transmembrane</keyword>
<dbReference type="EMBL" id="JACICC010000005">
    <property type="protein sequence ID" value="MBB3810269.1"/>
    <property type="molecule type" value="Genomic_DNA"/>
</dbReference>
<sequence>MTAARIGRLAFLLYTVVFFAVMLLPLLIMSGTAFNTSAYPRLIPFEGPTLEWFAAIADDRQLMEGLSTSIKIGILTVLLALPLGFAGALLLQQVTGSLRRWLYVVLIAPILTPGVVIGIGTVIFWRDFTRASGLGFFYDGIVLTVFAQTSFIAAYCMLIFTARLDRLDLALEEAARDLGASPTQSFFHVLLPHMAPAIAAAAFIAFLSSVENYNATTFAILSDKTLTTVLYGKVRLGISPAISALAVLMILATLGVIALAWLLRKKK</sequence>
<evidence type="ECO:0000256" key="4">
    <source>
        <dbReference type="ARBA" id="ARBA00022475"/>
    </source>
</evidence>
<name>A0A7W5Z5B7_9HYPH</name>
<evidence type="ECO:0000259" key="9">
    <source>
        <dbReference type="PROSITE" id="PS50928"/>
    </source>
</evidence>
<dbReference type="InterPro" id="IPR051789">
    <property type="entry name" value="Bact_Polyamine_Transport"/>
</dbReference>
<comment type="subcellular location">
    <subcellularLocation>
        <location evidence="1 8">Cell membrane</location>
        <topology evidence="1 8">Multi-pass membrane protein</topology>
    </subcellularLocation>
</comment>
<dbReference type="InterPro" id="IPR035906">
    <property type="entry name" value="MetI-like_sf"/>
</dbReference>
<dbReference type="PANTHER" id="PTHR43848">
    <property type="entry name" value="PUTRESCINE TRANSPORT SYSTEM PERMEASE PROTEIN POTI"/>
    <property type="match status" value="1"/>
</dbReference>
<dbReference type="PROSITE" id="PS50928">
    <property type="entry name" value="ABC_TM1"/>
    <property type="match status" value="1"/>
</dbReference>
<dbReference type="Proteomes" id="UP000537592">
    <property type="component" value="Unassembled WGS sequence"/>
</dbReference>
<dbReference type="PANTHER" id="PTHR43848:SF2">
    <property type="entry name" value="PUTRESCINE TRANSPORT SYSTEM PERMEASE PROTEIN POTI"/>
    <property type="match status" value="1"/>
</dbReference>
<evidence type="ECO:0000256" key="3">
    <source>
        <dbReference type="ARBA" id="ARBA00022448"/>
    </source>
</evidence>
<accession>A0A7W5Z5B7</accession>
<gene>
    <name evidence="10" type="ORF">FHS81_002365</name>
</gene>
<dbReference type="RefSeq" id="WP_183753153.1">
    <property type="nucleotide sequence ID" value="NZ_JACICC010000005.1"/>
</dbReference>
<evidence type="ECO:0000256" key="6">
    <source>
        <dbReference type="ARBA" id="ARBA00022989"/>
    </source>
</evidence>
<feature type="transmembrane region" description="Helical" evidence="8">
    <location>
        <begin position="137"/>
        <end position="160"/>
    </location>
</feature>
<organism evidence="10 11">
    <name type="scientific">Pseudochelatococcus contaminans</name>
    <dbReference type="NCBI Taxonomy" id="1538103"/>
    <lineage>
        <taxon>Bacteria</taxon>
        <taxon>Pseudomonadati</taxon>
        <taxon>Pseudomonadota</taxon>
        <taxon>Alphaproteobacteria</taxon>
        <taxon>Hyphomicrobiales</taxon>
        <taxon>Chelatococcaceae</taxon>
        <taxon>Pseudochelatococcus</taxon>
    </lineage>
</organism>
<keyword evidence="11" id="KW-1185">Reference proteome</keyword>
<reference evidence="10 11" key="1">
    <citation type="submission" date="2020-08" db="EMBL/GenBank/DDBJ databases">
        <title>Genomic Encyclopedia of Type Strains, Phase IV (KMG-IV): sequencing the most valuable type-strain genomes for metagenomic binning, comparative biology and taxonomic classification.</title>
        <authorList>
            <person name="Goeker M."/>
        </authorList>
    </citation>
    <scope>NUCLEOTIDE SEQUENCE [LARGE SCALE GENOMIC DNA]</scope>
    <source>
        <strain evidence="10 11">DSM 28760</strain>
    </source>
</reference>
<comment type="caution">
    <text evidence="10">The sequence shown here is derived from an EMBL/GenBank/DDBJ whole genome shotgun (WGS) entry which is preliminary data.</text>
</comment>
<feature type="transmembrane region" description="Helical" evidence="8">
    <location>
        <begin position="103"/>
        <end position="125"/>
    </location>
</feature>
<comment type="similarity">
    <text evidence="2">Belongs to the binding-protein-dependent transport system permease family. CysTW subfamily.</text>
</comment>
<dbReference type="AlphaFoldDB" id="A0A7W5Z5B7"/>
<evidence type="ECO:0000256" key="7">
    <source>
        <dbReference type="ARBA" id="ARBA00023136"/>
    </source>
</evidence>
<evidence type="ECO:0000256" key="8">
    <source>
        <dbReference type="RuleBase" id="RU363032"/>
    </source>
</evidence>
<keyword evidence="4" id="KW-1003">Cell membrane</keyword>